<accession>A0A2T7DLH7</accession>
<keyword evidence="2" id="KW-1185">Reference proteome</keyword>
<dbReference type="AlphaFoldDB" id="A0A2T7DLH7"/>
<reference evidence="1 2" key="1">
    <citation type="submission" date="2018-04" db="EMBL/GenBank/DDBJ databases">
        <title>WGS assembly of Panicum hallii var. hallii HAL2.</title>
        <authorList>
            <person name="Lovell J."/>
            <person name="Jenkins J."/>
            <person name="Lowry D."/>
            <person name="Mamidi S."/>
            <person name="Sreedasyam A."/>
            <person name="Weng X."/>
            <person name="Barry K."/>
            <person name="Bonette J."/>
            <person name="Campitelli B."/>
            <person name="Daum C."/>
            <person name="Gordon S."/>
            <person name="Gould B."/>
            <person name="Lipzen A."/>
            <person name="MacQueen A."/>
            <person name="Palacio-Mejia J."/>
            <person name="Plott C."/>
            <person name="Shakirov E."/>
            <person name="Shu S."/>
            <person name="Yoshinaga Y."/>
            <person name="Zane M."/>
            <person name="Rokhsar D."/>
            <person name="Grimwood J."/>
            <person name="Schmutz J."/>
            <person name="Juenger T."/>
        </authorList>
    </citation>
    <scope>NUCLEOTIDE SEQUENCE [LARGE SCALE GENOMIC DNA]</scope>
    <source>
        <strain evidence="2">cv. HAL2</strain>
    </source>
</reference>
<dbReference type="InterPro" id="IPR050796">
    <property type="entry name" value="SCF_F-box_component"/>
</dbReference>
<dbReference type="InterPro" id="IPR015915">
    <property type="entry name" value="Kelch-typ_b-propeller"/>
</dbReference>
<dbReference type="Gene3D" id="2.120.10.80">
    <property type="entry name" value="Kelch-type beta propeller"/>
    <property type="match status" value="1"/>
</dbReference>
<dbReference type="Proteomes" id="UP000244336">
    <property type="component" value="Chromosome 5"/>
</dbReference>
<protein>
    <recommendedName>
        <fullName evidence="3">F-box domain-containing protein</fullName>
    </recommendedName>
</protein>
<dbReference type="Gramene" id="PUZ56436">
    <property type="protein sequence ID" value="PUZ56436"/>
    <property type="gene ID" value="GQ55_5G300700"/>
</dbReference>
<dbReference type="PANTHER" id="PTHR31672:SF2">
    <property type="entry name" value="F-BOX DOMAIN-CONTAINING PROTEIN"/>
    <property type="match status" value="1"/>
</dbReference>
<dbReference type="SUPFAM" id="SSF50965">
    <property type="entry name" value="Galactose oxidase, central domain"/>
    <property type="match status" value="1"/>
</dbReference>
<dbReference type="SUPFAM" id="SSF81383">
    <property type="entry name" value="F-box domain"/>
    <property type="match status" value="1"/>
</dbReference>
<sequence length="401" mass="43929">MASSSTTTTTDASSCQWDALPAHLQERILSLIPVTELLPVAAASRALRRLLRYPAFHALLSPHRLDAFFLLTPRLAVHPLSRRVLRTPPLAALCPPSYPLVSSASPSRLITCNTLHFLPPIPDGSYLLSVVVKPPPSSSCILVAVTTGAAVRSYTLDTADPSRQWASRGDVPVSISLLGNAAVSGDRRQLFVLGRGPDALLVFDLATGTWKVLPVVMPQGLTTAHLFVYDGKLFVVGGVERLGEVERVVVWRLEDEKEAMVWREVGVMPAEVFDELVAGRHGSFWHFQAADRLGILCLYNAVDGRLVMFDAADGLWTVLPRVSGLDAEESGRWFGHVLEPEVELLLGQRRPVIIRDENVIAADCSSHAHSWGQQISRVGTVSIGMYFPDHLRWDLLKGICM</sequence>
<dbReference type="OrthoDB" id="1885938at2759"/>
<proteinExistence type="predicted"/>
<dbReference type="InterPro" id="IPR036047">
    <property type="entry name" value="F-box-like_dom_sf"/>
</dbReference>
<dbReference type="PANTHER" id="PTHR31672">
    <property type="entry name" value="BNACNNG10540D PROTEIN"/>
    <property type="match status" value="1"/>
</dbReference>
<evidence type="ECO:0000313" key="1">
    <source>
        <dbReference type="EMBL" id="PUZ56436.1"/>
    </source>
</evidence>
<dbReference type="STRING" id="1504633.A0A2T7DLH7"/>
<organism evidence="1 2">
    <name type="scientific">Panicum hallii var. hallii</name>
    <dbReference type="NCBI Taxonomy" id="1504633"/>
    <lineage>
        <taxon>Eukaryota</taxon>
        <taxon>Viridiplantae</taxon>
        <taxon>Streptophyta</taxon>
        <taxon>Embryophyta</taxon>
        <taxon>Tracheophyta</taxon>
        <taxon>Spermatophyta</taxon>
        <taxon>Magnoliopsida</taxon>
        <taxon>Liliopsida</taxon>
        <taxon>Poales</taxon>
        <taxon>Poaceae</taxon>
        <taxon>PACMAD clade</taxon>
        <taxon>Panicoideae</taxon>
        <taxon>Panicodae</taxon>
        <taxon>Paniceae</taxon>
        <taxon>Panicinae</taxon>
        <taxon>Panicum</taxon>
        <taxon>Panicum sect. Panicum</taxon>
    </lineage>
</organism>
<name>A0A2T7DLH7_9POAL</name>
<dbReference type="InterPro" id="IPR011043">
    <property type="entry name" value="Gal_Oxase/kelch_b-propeller"/>
</dbReference>
<evidence type="ECO:0008006" key="3">
    <source>
        <dbReference type="Google" id="ProtNLM"/>
    </source>
</evidence>
<evidence type="ECO:0000313" key="2">
    <source>
        <dbReference type="Proteomes" id="UP000244336"/>
    </source>
</evidence>
<dbReference type="EMBL" id="CM009753">
    <property type="protein sequence ID" value="PUZ56436.1"/>
    <property type="molecule type" value="Genomic_DNA"/>
</dbReference>
<gene>
    <name evidence="1" type="ORF">GQ55_5G300700</name>
</gene>